<evidence type="ECO:0000256" key="1">
    <source>
        <dbReference type="ARBA" id="ARBA00006397"/>
    </source>
</evidence>
<dbReference type="PROSITE" id="PS50250">
    <property type="entry name" value="PCI"/>
    <property type="match status" value="1"/>
</dbReference>
<dbReference type="InterPro" id="IPR040134">
    <property type="entry name" value="PSMD12/CSN4"/>
</dbReference>
<dbReference type="InterPro" id="IPR036388">
    <property type="entry name" value="WH-like_DNA-bd_sf"/>
</dbReference>
<dbReference type="SUPFAM" id="SSF46785">
    <property type="entry name" value="Winged helix' DNA-binding domain"/>
    <property type="match status" value="1"/>
</dbReference>
<dbReference type="PANTHER" id="PTHR10855:SF1">
    <property type="entry name" value="26S PROTEASOME NON-ATPASE REGULATORY SUBUNIT 12"/>
    <property type="match status" value="1"/>
</dbReference>
<dbReference type="EMBL" id="CYKH01000251">
    <property type="protein sequence ID" value="CUF16078.1"/>
    <property type="molecule type" value="Genomic_DNA"/>
</dbReference>
<dbReference type="Proteomes" id="UP000051952">
    <property type="component" value="Unassembled WGS sequence"/>
</dbReference>
<evidence type="ECO:0000259" key="3">
    <source>
        <dbReference type="PROSITE" id="PS50250"/>
    </source>
</evidence>
<proteinExistence type="inferred from homology"/>
<dbReference type="Gene3D" id="1.10.10.10">
    <property type="entry name" value="Winged helix-like DNA-binding domain superfamily/Winged helix DNA-binding domain"/>
    <property type="match status" value="1"/>
</dbReference>
<keyword evidence="5" id="KW-1185">Reference proteome</keyword>
<dbReference type="AlphaFoldDB" id="A0A0S4IPZ2"/>
<gene>
    <name evidence="4" type="ORF">BSAL_59745</name>
</gene>
<name>A0A0S4IPZ2_BODSA</name>
<comment type="similarity">
    <text evidence="1">Belongs to the proteasome subunit p55 family.</text>
</comment>
<protein>
    <submittedName>
        <fullName evidence="4">Proteasome regulatory non-ATPase subunit, putative</fullName>
    </submittedName>
</protein>
<reference evidence="5" key="1">
    <citation type="submission" date="2015-09" db="EMBL/GenBank/DDBJ databases">
        <authorList>
            <consortium name="Pathogen Informatics"/>
        </authorList>
    </citation>
    <scope>NUCLEOTIDE SEQUENCE [LARGE SCALE GENOMIC DNA]</scope>
    <source>
        <strain evidence="5">Lake Konstanz</strain>
    </source>
</reference>
<dbReference type="InterPro" id="IPR000717">
    <property type="entry name" value="PCI_dom"/>
</dbReference>
<dbReference type="GO" id="GO:0005634">
    <property type="term" value="C:nucleus"/>
    <property type="evidence" value="ECO:0007669"/>
    <property type="project" value="UniProtKB-ARBA"/>
</dbReference>
<dbReference type="GO" id="GO:0005737">
    <property type="term" value="C:cytoplasm"/>
    <property type="evidence" value="ECO:0007669"/>
    <property type="project" value="TreeGrafter"/>
</dbReference>
<dbReference type="FunFam" id="1.10.10.10:FF:000070">
    <property type="entry name" value="26S proteasome non-ATPase regulatory subunit 12"/>
    <property type="match status" value="1"/>
</dbReference>
<dbReference type="InterPro" id="IPR054559">
    <property type="entry name" value="PSMD12-CSN4-like_N"/>
</dbReference>
<dbReference type="OMA" id="AENEMFK"/>
<dbReference type="GO" id="GO:0008541">
    <property type="term" value="C:proteasome regulatory particle, lid subcomplex"/>
    <property type="evidence" value="ECO:0007669"/>
    <property type="project" value="TreeGrafter"/>
</dbReference>
<feature type="domain" description="PCI" evidence="3">
    <location>
        <begin position="257"/>
        <end position="447"/>
    </location>
</feature>
<accession>A0A0S4IPZ2</accession>
<evidence type="ECO:0000256" key="2">
    <source>
        <dbReference type="ARBA" id="ARBA00022942"/>
    </source>
</evidence>
<dbReference type="Pfam" id="PF22241">
    <property type="entry name" value="PSMD12-CSN4_N"/>
    <property type="match status" value="1"/>
</dbReference>
<dbReference type="Pfam" id="PF01399">
    <property type="entry name" value="PCI"/>
    <property type="match status" value="1"/>
</dbReference>
<dbReference type="VEuPathDB" id="TriTrypDB:BSAL_59745"/>
<organism evidence="4 5">
    <name type="scientific">Bodo saltans</name>
    <name type="common">Flagellated protozoan</name>
    <dbReference type="NCBI Taxonomy" id="75058"/>
    <lineage>
        <taxon>Eukaryota</taxon>
        <taxon>Discoba</taxon>
        <taxon>Euglenozoa</taxon>
        <taxon>Kinetoplastea</taxon>
        <taxon>Metakinetoplastina</taxon>
        <taxon>Eubodonida</taxon>
        <taxon>Bodonidae</taxon>
        <taxon>Bodo</taxon>
    </lineage>
</organism>
<evidence type="ECO:0000313" key="5">
    <source>
        <dbReference type="Proteomes" id="UP000051952"/>
    </source>
</evidence>
<dbReference type="PANTHER" id="PTHR10855">
    <property type="entry name" value="26S PROTEASOME NON-ATPASE REGULATORY SUBUNIT 12/COP9 SIGNALOSOME COMPLEX SUBUNIT 4"/>
    <property type="match status" value="1"/>
</dbReference>
<evidence type="ECO:0000313" key="4">
    <source>
        <dbReference type="EMBL" id="CUF16078.1"/>
    </source>
</evidence>
<dbReference type="OrthoDB" id="268763at2759"/>
<dbReference type="SMART" id="SM00088">
    <property type="entry name" value="PINT"/>
    <property type="match status" value="1"/>
</dbReference>
<sequence length="496" mass="55056">MAAQGDVWSGASFKKIEDHTEATKVLLEKINATTVPVLLRGTNQTVTDLVEELLALEKIARLGGDVLNTQKLAVETIRIYRTQNEVEKMIDLVDSLMKRRAQTKQVQSAMVAEASVALATATSSSSQDETAGSSSLSDVERFTLLTKLSVVTEGRIHVELEHARFVAQLAVIAIGEGRKREAADMLAQLQVETITNMPRLEKLGCLCDQIELSLELGDVIKTPMISRKVNYRALNRPDTVAIKIRYFTLMRRYYQQKEQHLLEARCWYEEFLTTPNDDDKITALSNLAIMSLIAEHQSAKEVDDAAECVAFAPATLLADRKTALSVLLSIKRMEHELSSIHSIVTAFSGAGLIRTKIATELQVLCANHPMLGEFPARQTHFYNRASEHDLLVVATYYTRVRLDRLSKLVGLSPDHTERFVMTLVADKSLYAKMDRLEGLIVFQRQLNCADVVKEWNANVEKCVGLVDRAAHLVVKERMLHNLPLASSGGGAVSATA</sequence>
<dbReference type="InterPro" id="IPR036390">
    <property type="entry name" value="WH_DNA-bd_sf"/>
</dbReference>
<keyword evidence="2 4" id="KW-0647">Proteasome</keyword>